<gene>
    <name evidence="1" type="ORF">C1631_006845</name>
</gene>
<dbReference type="Proteomes" id="UP000236594">
    <property type="component" value="Unassembled WGS sequence"/>
</dbReference>
<sequence length="258" mass="30134">MTEVSRKVSITEPRAITAKLKVQAKKINFKKNNEFKSITMEHLKSTLTICFAMIFLISCTEKSKTKVNRPTLKKEIMERTGYTEETYSKVYKYYWVTEDTSDLKFDVYERKADSTVMFSSEHHKQIDFAVLLDSVNGAFTKINSDFDLSKLESLIFKQPLYYPDLNRELSQAYEARYGKVAVDYPTLQQFLLSAPITLKINTFLKPLNKKVKSYSIEKFHLLSLEQIKKFYPDMQFENDPDFTLFGSGIYVELENKVE</sequence>
<name>A0A316XGI8_9FLAO</name>
<proteinExistence type="predicted"/>
<keyword evidence="2" id="KW-1185">Reference proteome</keyword>
<dbReference type="AlphaFoldDB" id="A0A316XGI8"/>
<dbReference type="EMBL" id="PPED02000001">
    <property type="protein sequence ID" value="PWN72309.1"/>
    <property type="molecule type" value="Genomic_DNA"/>
</dbReference>
<evidence type="ECO:0000313" key="1">
    <source>
        <dbReference type="EMBL" id="PWN72309.1"/>
    </source>
</evidence>
<accession>A0A316XGI8</accession>
<evidence type="ECO:0000313" key="2">
    <source>
        <dbReference type="Proteomes" id="UP000236594"/>
    </source>
</evidence>
<reference evidence="1 2" key="1">
    <citation type="submission" date="2018-04" db="EMBL/GenBank/DDBJ databases">
        <title>Draft Genome Sequence of Phosphate-Solubilizing Chryseobacterium sp. ISE14 that is a Biocontrol and Plant Growth-Promoting Rhizobacterium Isolated from Cucumber.</title>
        <authorList>
            <person name="Jeong J.-J."/>
            <person name="Sang M.K."/>
            <person name="Choi I.-G."/>
            <person name="Kim K.D."/>
        </authorList>
    </citation>
    <scope>NUCLEOTIDE SEQUENCE [LARGE SCALE GENOMIC DNA]</scope>
    <source>
        <strain evidence="1 2">ISE14</strain>
    </source>
</reference>
<organism evidence="1 2">
    <name type="scientific">Chryseobacterium phosphatilyticum</name>
    <dbReference type="NCBI Taxonomy" id="475075"/>
    <lineage>
        <taxon>Bacteria</taxon>
        <taxon>Pseudomonadati</taxon>
        <taxon>Bacteroidota</taxon>
        <taxon>Flavobacteriia</taxon>
        <taxon>Flavobacteriales</taxon>
        <taxon>Weeksellaceae</taxon>
        <taxon>Chryseobacterium group</taxon>
        <taxon>Chryseobacterium</taxon>
    </lineage>
</organism>
<protein>
    <submittedName>
        <fullName evidence="1">Uncharacterized protein</fullName>
    </submittedName>
</protein>
<comment type="caution">
    <text evidence="1">The sequence shown here is derived from an EMBL/GenBank/DDBJ whole genome shotgun (WGS) entry which is preliminary data.</text>
</comment>